<dbReference type="PANTHER" id="PTHR30092">
    <property type="entry name" value="INNER MEMBRANE PROTEIN CRED"/>
    <property type="match status" value="1"/>
</dbReference>
<organism evidence="2 3">
    <name type="scientific">Fusobacterium equinum</name>
    <dbReference type="NCBI Taxonomy" id="134605"/>
    <lineage>
        <taxon>Bacteria</taxon>
        <taxon>Fusobacteriati</taxon>
        <taxon>Fusobacteriota</taxon>
        <taxon>Fusobacteriia</taxon>
        <taxon>Fusobacteriales</taxon>
        <taxon>Fusobacteriaceae</taxon>
        <taxon>Fusobacterium</taxon>
    </lineage>
</organism>
<evidence type="ECO:0000256" key="1">
    <source>
        <dbReference type="SAM" id="Phobius"/>
    </source>
</evidence>
<name>A0A133NKC7_9FUSO</name>
<dbReference type="STRING" id="134605.HMPREF3206_00165"/>
<dbReference type="AlphaFoldDB" id="A0A133NKC7"/>
<keyword evidence="1" id="KW-0472">Membrane</keyword>
<feature type="transmembrane region" description="Helical" evidence="1">
    <location>
        <begin position="318"/>
        <end position="336"/>
    </location>
</feature>
<sequence>MEEFEKKEKKFLKNPLLTKVFSLFVMILLLQIPLYMVGDLIRERGNLYEETSMKIGSEWGKTQRIAAPFLTIVYPKPVNKEEEQKKIVILPDVMEAKITMNQEERKRGIYRAVVYNAKANIQGFFDAKKIPKDENVKIYLSFGLTDTKAILKVNQYQFGSKDFTDLESGTRAEPLINKGISTLLSKEYIIEKEKIPFIIDMDFRGSGEVSILPFGEKNIVEITSPWTSPGFTGILPSVKEISKDGFHGKWEATHLVRNYPQVISVENDSYLDSFSDGEDSDYSEMDRWKYQEKDSSAIRVELFSPITNYTQVSRACKYGILFIMLSIIVVYIFEVASRQFTHFIQYGVVGISLVMFYLLLLSLSEHFHFGISYAISSLAIIIPNSLYMMSLTRNKKFGLGMFAFLVGIYAILFSILRMEQYALLTGTVLILAVLYVIMFLTRRLDLYFEDEK</sequence>
<dbReference type="RefSeq" id="WP_060793290.1">
    <property type="nucleotide sequence ID" value="NZ_KQ956512.1"/>
</dbReference>
<dbReference type="PIRSF" id="PIRSF004548">
    <property type="entry name" value="CreD"/>
    <property type="match status" value="1"/>
</dbReference>
<dbReference type="Proteomes" id="UP000070617">
    <property type="component" value="Unassembled WGS sequence"/>
</dbReference>
<evidence type="ECO:0000313" key="3">
    <source>
        <dbReference type="Proteomes" id="UP000070617"/>
    </source>
</evidence>
<feature type="transmembrane region" description="Helical" evidence="1">
    <location>
        <begin position="399"/>
        <end position="416"/>
    </location>
</feature>
<dbReference type="InterPro" id="IPR010364">
    <property type="entry name" value="Uncharacterised_IM_CreD"/>
</dbReference>
<keyword evidence="1" id="KW-1133">Transmembrane helix</keyword>
<dbReference type="NCBIfam" id="NF008712">
    <property type="entry name" value="PRK11715.1-1"/>
    <property type="match status" value="1"/>
</dbReference>
<dbReference type="PANTHER" id="PTHR30092:SF0">
    <property type="entry name" value="INNER MEMBRANE PROTEIN CRED"/>
    <property type="match status" value="1"/>
</dbReference>
<gene>
    <name evidence="2" type="ORF">HMPREF3206_00165</name>
</gene>
<protein>
    <submittedName>
        <fullName evidence="2">Inner membrane protein CreD</fullName>
    </submittedName>
</protein>
<dbReference type="GO" id="GO:0005886">
    <property type="term" value="C:plasma membrane"/>
    <property type="evidence" value="ECO:0007669"/>
    <property type="project" value="TreeGrafter"/>
</dbReference>
<proteinExistence type="predicted"/>
<feature type="transmembrane region" description="Helical" evidence="1">
    <location>
        <begin position="422"/>
        <end position="440"/>
    </location>
</feature>
<keyword evidence="3" id="KW-1185">Reference proteome</keyword>
<feature type="transmembrane region" description="Helical" evidence="1">
    <location>
        <begin position="20"/>
        <end position="38"/>
    </location>
</feature>
<dbReference type="EMBL" id="LRPX01000006">
    <property type="protein sequence ID" value="KXA16743.1"/>
    <property type="molecule type" value="Genomic_DNA"/>
</dbReference>
<comment type="caution">
    <text evidence="2">The sequence shown here is derived from an EMBL/GenBank/DDBJ whole genome shotgun (WGS) entry which is preliminary data.</text>
</comment>
<feature type="transmembrane region" description="Helical" evidence="1">
    <location>
        <begin position="343"/>
        <end position="361"/>
    </location>
</feature>
<reference evidence="3" key="1">
    <citation type="submission" date="2016-01" db="EMBL/GenBank/DDBJ databases">
        <authorList>
            <person name="Mitreva M."/>
            <person name="Pepin K.H."/>
            <person name="Mihindukulasuriya K.A."/>
            <person name="Fulton R."/>
            <person name="Fronick C."/>
            <person name="O'Laughlin M."/>
            <person name="Miner T."/>
            <person name="Herter B."/>
            <person name="Rosa B.A."/>
            <person name="Cordes M."/>
            <person name="Tomlinson C."/>
            <person name="Wollam A."/>
            <person name="Palsikar V.B."/>
            <person name="Mardis E.R."/>
            <person name="Wilson R.K."/>
        </authorList>
    </citation>
    <scope>NUCLEOTIDE SEQUENCE [LARGE SCALE GENOMIC DNA]</scope>
    <source>
        <strain evidence="3">CMW8396</strain>
    </source>
</reference>
<dbReference type="Pfam" id="PF06123">
    <property type="entry name" value="CreD"/>
    <property type="match status" value="1"/>
</dbReference>
<accession>A0A133NKC7</accession>
<evidence type="ECO:0000313" key="2">
    <source>
        <dbReference type="EMBL" id="KXA16743.1"/>
    </source>
</evidence>
<dbReference type="PATRIC" id="fig|134605.3.peg.167"/>
<keyword evidence="1" id="KW-0812">Transmembrane</keyword>
<feature type="transmembrane region" description="Helical" evidence="1">
    <location>
        <begin position="367"/>
        <end position="387"/>
    </location>
</feature>